<dbReference type="AlphaFoldDB" id="A0A2P2NRM7"/>
<proteinExistence type="predicted"/>
<protein>
    <submittedName>
        <fullName evidence="1">Uncharacterized protein</fullName>
    </submittedName>
</protein>
<accession>A0A2P2NRM7</accession>
<organism evidence="1">
    <name type="scientific">Rhizophora mucronata</name>
    <name type="common">Asiatic mangrove</name>
    <dbReference type="NCBI Taxonomy" id="61149"/>
    <lineage>
        <taxon>Eukaryota</taxon>
        <taxon>Viridiplantae</taxon>
        <taxon>Streptophyta</taxon>
        <taxon>Embryophyta</taxon>
        <taxon>Tracheophyta</taxon>
        <taxon>Spermatophyta</taxon>
        <taxon>Magnoliopsida</taxon>
        <taxon>eudicotyledons</taxon>
        <taxon>Gunneridae</taxon>
        <taxon>Pentapetalae</taxon>
        <taxon>rosids</taxon>
        <taxon>fabids</taxon>
        <taxon>Malpighiales</taxon>
        <taxon>Rhizophoraceae</taxon>
        <taxon>Rhizophora</taxon>
    </lineage>
</organism>
<reference evidence="1" key="1">
    <citation type="submission" date="2018-02" db="EMBL/GenBank/DDBJ databases">
        <title>Rhizophora mucronata_Transcriptome.</title>
        <authorList>
            <person name="Meera S.P."/>
            <person name="Sreeshan A."/>
            <person name="Augustine A."/>
        </authorList>
    </citation>
    <scope>NUCLEOTIDE SEQUENCE</scope>
    <source>
        <tissue evidence="1">Leaf</tissue>
    </source>
</reference>
<dbReference type="EMBL" id="GGEC01064576">
    <property type="protein sequence ID" value="MBX45060.1"/>
    <property type="molecule type" value="Transcribed_RNA"/>
</dbReference>
<sequence length="45" mass="5317">MISLVCLNYELPFLQLDFLRGGIDFLIQIQVLCAHHCQIPFYLDY</sequence>
<evidence type="ECO:0000313" key="1">
    <source>
        <dbReference type="EMBL" id="MBX45060.1"/>
    </source>
</evidence>
<name>A0A2P2NRM7_RHIMU</name>